<evidence type="ECO:0000259" key="12">
    <source>
        <dbReference type="Pfam" id="PF04104"/>
    </source>
</evidence>
<dbReference type="GO" id="GO:0006269">
    <property type="term" value="P:DNA replication, synthesis of primer"/>
    <property type="evidence" value="ECO:0007669"/>
    <property type="project" value="UniProtKB-KW"/>
</dbReference>
<evidence type="ECO:0000256" key="2">
    <source>
        <dbReference type="ARBA" id="ARBA00022485"/>
    </source>
</evidence>
<feature type="region of interest" description="Disordered" evidence="11">
    <location>
        <begin position="507"/>
        <end position="553"/>
    </location>
</feature>
<comment type="function">
    <text evidence="9">DNA primase is the polymerase that synthesizes small RNA primers for the Okazaki fragments made during discontinuous DNA replication.</text>
</comment>
<dbReference type="Proteomes" id="UP000650467">
    <property type="component" value="Unassembled WGS sequence"/>
</dbReference>
<sequence>MQFLATSKPGAAEFTSQLGGNAARKGNERMFSDLSMYSTPPSENITLEEFERLALARLSVLKEMEAYRLRHANKTEKEYLDKLNQLKQKHMKGLTSSAAAAAAAAANGVSGATATAAQREEDVRADNISHYVLRLAYCRTAELRKWFLGQECEMFRLKFGMYSAQEHEAFLSEHAPQYKPVPPAELESVKEDILQVMRSNLETREAIARVTENPKFYKVSWTRVPELVSQRRVLLRAGWAYVSREALAPLVVAEFRANVSKGLSEMARRWRQMFPPEEEQRLQPLVASLTNRSLVADYSGVATRYGDVSAANLPQIAAKHFPLCMSHLVTQLASERHLRHGGRQQLGLFLKGIGLPMEEALAFWRAMFVPRCTGEAFDKQYAYNIRHNYGREGKRTDYTAHKCTTIVGFSGGPGDHHGCPYRRLDEPTLRAALGRLKCDDRKVEEAVAKARDGHYQLACAAAFEGVHRVPEMDVGISAPLQYYAESRRMCAERESAAVQGAAAAATEAAAAATTPAAAAEAAGAGAGAAADTGQEQRGVKRPAGGESTPGAAR</sequence>
<evidence type="ECO:0000256" key="4">
    <source>
        <dbReference type="ARBA" id="ARBA00022705"/>
    </source>
</evidence>
<dbReference type="CDD" id="cd07322">
    <property type="entry name" value="PriL_PriS_Eukaryotic"/>
    <property type="match status" value="1"/>
</dbReference>
<dbReference type="GO" id="GO:0006270">
    <property type="term" value="P:DNA replication initiation"/>
    <property type="evidence" value="ECO:0007669"/>
    <property type="project" value="TreeGrafter"/>
</dbReference>
<keyword evidence="5 9" id="KW-0479">Metal-binding</keyword>
<dbReference type="GO" id="GO:0005658">
    <property type="term" value="C:alpha DNA polymerase:primase complex"/>
    <property type="evidence" value="ECO:0007669"/>
    <property type="project" value="TreeGrafter"/>
</dbReference>
<dbReference type="InterPro" id="IPR007238">
    <property type="entry name" value="DNA_primase_lsu_euk/arc"/>
</dbReference>
<feature type="binding site" evidence="10">
    <location>
        <position position="403"/>
    </location>
    <ligand>
        <name>[4Fe-4S] cluster</name>
        <dbReference type="ChEBI" id="CHEBI:49883"/>
    </ligand>
</feature>
<evidence type="ECO:0000256" key="5">
    <source>
        <dbReference type="ARBA" id="ARBA00022723"/>
    </source>
</evidence>
<evidence type="ECO:0000256" key="3">
    <source>
        <dbReference type="ARBA" id="ARBA00022515"/>
    </source>
</evidence>
<dbReference type="GO" id="GO:0003677">
    <property type="term" value="F:DNA binding"/>
    <property type="evidence" value="ECO:0007669"/>
    <property type="project" value="UniProtKB-UniRule"/>
</dbReference>
<organism evidence="13 14">
    <name type="scientific">Chlamydomonas incerta</name>
    <dbReference type="NCBI Taxonomy" id="51695"/>
    <lineage>
        <taxon>Eukaryota</taxon>
        <taxon>Viridiplantae</taxon>
        <taxon>Chlorophyta</taxon>
        <taxon>core chlorophytes</taxon>
        <taxon>Chlorophyceae</taxon>
        <taxon>CS clade</taxon>
        <taxon>Chlamydomonadales</taxon>
        <taxon>Chlamydomonadaceae</taxon>
        <taxon>Chlamydomonas</taxon>
    </lineage>
</organism>
<keyword evidence="7 9" id="KW-0411">Iron-sulfur</keyword>
<keyword evidence="6 9" id="KW-0408">Iron</keyword>
<keyword evidence="3 9" id="KW-0639">Primosome</keyword>
<comment type="similarity">
    <text evidence="1 9">Belongs to the eukaryotic-type primase large subunit family.</text>
</comment>
<evidence type="ECO:0000256" key="7">
    <source>
        <dbReference type="ARBA" id="ARBA00023014"/>
    </source>
</evidence>
<dbReference type="InterPro" id="IPR016558">
    <property type="entry name" value="DNA_primase_lsu_euk"/>
</dbReference>
<feature type="compositionally biased region" description="Low complexity" evidence="11">
    <location>
        <begin position="507"/>
        <end position="532"/>
    </location>
</feature>
<reference evidence="13" key="1">
    <citation type="journal article" date="2020" name="bioRxiv">
        <title>Comparative genomics of Chlamydomonas.</title>
        <authorList>
            <person name="Craig R.J."/>
            <person name="Hasan A.R."/>
            <person name="Ness R.W."/>
            <person name="Keightley P.D."/>
        </authorList>
    </citation>
    <scope>NUCLEOTIDE SEQUENCE</scope>
    <source>
        <strain evidence="13">SAG 7.73</strain>
    </source>
</reference>
<feature type="binding site" evidence="10">
    <location>
        <position position="419"/>
    </location>
    <ligand>
        <name>[4Fe-4S] cluster</name>
        <dbReference type="ChEBI" id="CHEBI:49883"/>
    </ligand>
</feature>
<feature type="binding site" evidence="10">
    <location>
        <position position="324"/>
    </location>
    <ligand>
        <name>[4Fe-4S] cluster</name>
        <dbReference type="ChEBI" id="CHEBI:49883"/>
    </ligand>
</feature>
<evidence type="ECO:0000313" key="14">
    <source>
        <dbReference type="Proteomes" id="UP000650467"/>
    </source>
</evidence>
<evidence type="ECO:0000256" key="11">
    <source>
        <dbReference type="SAM" id="MobiDB-lite"/>
    </source>
</evidence>
<gene>
    <name evidence="13" type="ORF">HXX76_011996</name>
</gene>
<evidence type="ECO:0000313" key="13">
    <source>
        <dbReference type="EMBL" id="KAG2428010.1"/>
    </source>
</evidence>
<keyword evidence="2 9" id="KW-0004">4Fe-4S</keyword>
<dbReference type="PANTHER" id="PTHR10537:SF3">
    <property type="entry name" value="DNA PRIMASE LARGE SUBUNIT"/>
    <property type="match status" value="1"/>
</dbReference>
<dbReference type="EMBL" id="JAEHOC010000037">
    <property type="protein sequence ID" value="KAG2428010.1"/>
    <property type="molecule type" value="Genomic_DNA"/>
</dbReference>
<dbReference type="AlphaFoldDB" id="A0A835SWC1"/>
<proteinExistence type="inferred from homology"/>
<keyword evidence="14" id="KW-1185">Reference proteome</keyword>
<comment type="caution">
    <text evidence="13">The sequence shown here is derived from an EMBL/GenBank/DDBJ whole genome shotgun (WGS) entry which is preliminary data.</text>
</comment>
<name>A0A835SWC1_CHLIN</name>
<feature type="binding site" evidence="10">
    <location>
        <position position="459"/>
    </location>
    <ligand>
        <name>[4Fe-4S] cluster</name>
        <dbReference type="ChEBI" id="CHEBI:49883"/>
    </ligand>
</feature>
<dbReference type="GO" id="GO:0046872">
    <property type="term" value="F:metal ion binding"/>
    <property type="evidence" value="ECO:0007669"/>
    <property type="project" value="UniProtKB-UniRule"/>
</dbReference>
<evidence type="ECO:0000256" key="9">
    <source>
        <dbReference type="PIRNR" id="PIRNR009449"/>
    </source>
</evidence>
<evidence type="ECO:0000256" key="10">
    <source>
        <dbReference type="PIRSR" id="PIRSR009449-1"/>
    </source>
</evidence>
<dbReference type="InterPro" id="IPR058560">
    <property type="entry name" value="DNA_primase_C"/>
</dbReference>
<comment type="cofactor">
    <cofactor evidence="9">
        <name>[4Fe-4S] cluster</name>
        <dbReference type="ChEBI" id="CHEBI:49883"/>
    </cofactor>
    <text evidence="9">Binds 1 [4Fe-4S] cluster.</text>
</comment>
<dbReference type="OrthoDB" id="421393at2759"/>
<dbReference type="Pfam" id="PF26466">
    <property type="entry name" value="DNA_primase_lrg_N"/>
    <property type="match status" value="1"/>
</dbReference>
<evidence type="ECO:0000256" key="8">
    <source>
        <dbReference type="ARBA" id="ARBA00023125"/>
    </source>
</evidence>
<feature type="domain" description="DNA primase large subunit C-terminal" evidence="12">
    <location>
        <begin position="315"/>
        <end position="483"/>
    </location>
</feature>
<accession>A0A835SWC1</accession>
<dbReference type="PANTHER" id="PTHR10537">
    <property type="entry name" value="DNA PRIMASE LARGE SUBUNIT"/>
    <property type="match status" value="1"/>
</dbReference>
<evidence type="ECO:0000256" key="6">
    <source>
        <dbReference type="ARBA" id="ARBA00023004"/>
    </source>
</evidence>
<keyword evidence="8 9" id="KW-0238">DNA-binding</keyword>
<dbReference type="GO" id="GO:0051539">
    <property type="term" value="F:4 iron, 4 sulfur cluster binding"/>
    <property type="evidence" value="ECO:0007669"/>
    <property type="project" value="UniProtKB-UniRule"/>
</dbReference>
<dbReference type="Gene3D" id="1.20.930.80">
    <property type="match status" value="1"/>
</dbReference>
<keyword evidence="4 9" id="KW-0235">DNA replication</keyword>
<dbReference type="PIRSF" id="PIRSF009449">
    <property type="entry name" value="DNA_primase_large_subunit"/>
    <property type="match status" value="1"/>
</dbReference>
<protein>
    <recommendedName>
        <fullName evidence="9">DNA primase large subunit</fullName>
    </recommendedName>
</protein>
<dbReference type="Pfam" id="PF04104">
    <property type="entry name" value="DNA_primase_lrg"/>
    <property type="match status" value="1"/>
</dbReference>
<evidence type="ECO:0000256" key="1">
    <source>
        <dbReference type="ARBA" id="ARBA00010564"/>
    </source>
</evidence>